<dbReference type="HAMAP" id="MF_00313">
    <property type="entry name" value="Glutaminase"/>
    <property type="match status" value="1"/>
</dbReference>
<evidence type="ECO:0000256" key="14">
    <source>
        <dbReference type="RuleBase" id="RU368041"/>
    </source>
</evidence>
<evidence type="ECO:0000256" key="15">
    <source>
        <dbReference type="SAM" id="Coils"/>
    </source>
</evidence>
<feature type="repeat" description="ANK" evidence="13">
    <location>
        <begin position="745"/>
        <end position="767"/>
    </location>
</feature>
<feature type="domain" description="Glutaminase EF-hand" evidence="17">
    <location>
        <begin position="292"/>
        <end position="378"/>
    </location>
</feature>
<evidence type="ECO:0000256" key="4">
    <source>
        <dbReference type="ARBA" id="ARBA00011881"/>
    </source>
</evidence>
<keyword evidence="7" id="KW-0677">Repeat</keyword>
<reference evidence="18 19" key="1">
    <citation type="journal article" date="2018" name="Elife">
        <title>Firefly genomes illuminate parallel origins of bioluminescence in beetles.</title>
        <authorList>
            <person name="Fallon T.R."/>
            <person name="Lower S.E."/>
            <person name="Chang C.H."/>
            <person name="Bessho-Uehara M."/>
            <person name="Martin G.J."/>
            <person name="Bewick A.J."/>
            <person name="Behringer M."/>
            <person name="Debat H.J."/>
            <person name="Wong I."/>
            <person name="Day J.C."/>
            <person name="Suvorov A."/>
            <person name="Silva C.J."/>
            <person name="Stanger-Hall K.F."/>
            <person name="Hall D.W."/>
            <person name="Schmitz R.J."/>
            <person name="Nelson D.R."/>
            <person name="Lewis S.M."/>
            <person name="Shigenobu S."/>
            <person name="Bybee S.M."/>
            <person name="Larracuente A.M."/>
            <person name="Oba Y."/>
            <person name="Weng J.K."/>
        </authorList>
    </citation>
    <scope>NUCLEOTIDE SEQUENCE [LARGE SCALE GENOMIC DNA]</scope>
    <source>
        <strain evidence="18">1611_PpyrPB1</strain>
        <tissue evidence="18">Whole body</tissue>
    </source>
</reference>
<evidence type="ECO:0000313" key="19">
    <source>
        <dbReference type="Proteomes" id="UP000327044"/>
    </source>
</evidence>
<evidence type="ECO:0000256" key="12">
    <source>
        <dbReference type="ARBA" id="ARBA00049534"/>
    </source>
</evidence>
<evidence type="ECO:0000256" key="5">
    <source>
        <dbReference type="ARBA" id="ARBA00022475"/>
    </source>
</evidence>
<proteinExistence type="inferred from homology"/>
<dbReference type="InParanoid" id="A0A5N4ASJ5"/>
<dbReference type="Pfam" id="PF17959">
    <property type="entry name" value="EF-hand_14"/>
    <property type="match status" value="1"/>
</dbReference>
<dbReference type="Gene3D" id="1.25.40.20">
    <property type="entry name" value="Ankyrin repeat-containing domain"/>
    <property type="match status" value="1"/>
</dbReference>
<dbReference type="SUPFAM" id="SSF56601">
    <property type="entry name" value="beta-lactamase/transpeptidase-like"/>
    <property type="match status" value="1"/>
</dbReference>
<evidence type="ECO:0000256" key="9">
    <source>
        <dbReference type="ARBA" id="ARBA00022989"/>
    </source>
</evidence>
<dbReference type="GO" id="GO:0006537">
    <property type="term" value="P:glutamate biosynthetic process"/>
    <property type="evidence" value="ECO:0007669"/>
    <property type="project" value="TreeGrafter"/>
</dbReference>
<dbReference type="InterPro" id="IPR036770">
    <property type="entry name" value="Ankyrin_rpt-contain_sf"/>
</dbReference>
<evidence type="ECO:0000256" key="1">
    <source>
        <dbReference type="ARBA" id="ARBA00004651"/>
    </source>
</evidence>
<accession>A0A5N4ASJ5</accession>
<feature type="coiled-coil region" evidence="15">
    <location>
        <begin position="327"/>
        <end position="354"/>
    </location>
</feature>
<evidence type="ECO:0000256" key="8">
    <source>
        <dbReference type="ARBA" id="ARBA00022801"/>
    </source>
</evidence>
<keyword evidence="11" id="KW-0472">Membrane</keyword>
<comment type="similarity">
    <text evidence="2 14">Belongs to the NKAIN family.</text>
</comment>
<dbReference type="FunFam" id="3.40.710.10:FF:000008">
    <property type="entry name" value="Glutaminase, isoform E"/>
    <property type="match status" value="1"/>
</dbReference>
<feature type="compositionally biased region" description="Polar residues" evidence="16">
    <location>
        <begin position="274"/>
        <end position="286"/>
    </location>
</feature>
<feature type="compositionally biased region" description="Low complexity" evidence="16">
    <location>
        <begin position="171"/>
        <end position="193"/>
    </location>
</feature>
<dbReference type="FunCoup" id="A0A5N4ASJ5">
    <property type="interactions" value="567"/>
</dbReference>
<dbReference type="Pfam" id="PF04960">
    <property type="entry name" value="Glutaminase"/>
    <property type="match status" value="1"/>
</dbReference>
<evidence type="ECO:0000256" key="3">
    <source>
        <dbReference type="ARBA" id="ARBA00011076"/>
    </source>
</evidence>
<feature type="compositionally biased region" description="Polar residues" evidence="16">
    <location>
        <begin position="241"/>
        <end position="262"/>
    </location>
</feature>
<dbReference type="GO" id="GO:0006543">
    <property type="term" value="P:L-glutamine catabolic process"/>
    <property type="evidence" value="ECO:0007669"/>
    <property type="project" value="TreeGrafter"/>
</dbReference>
<dbReference type="SUPFAM" id="SSF48403">
    <property type="entry name" value="Ankyrin repeat"/>
    <property type="match status" value="1"/>
</dbReference>
<dbReference type="PANTHER" id="PTHR12544">
    <property type="entry name" value="GLUTAMINASE"/>
    <property type="match status" value="1"/>
</dbReference>
<comment type="catalytic activity">
    <reaction evidence="12">
        <text>L-glutamine + H2O = L-glutamate + NH4(+)</text>
        <dbReference type="Rhea" id="RHEA:15889"/>
        <dbReference type="ChEBI" id="CHEBI:15377"/>
        <dbReference type="ChEBI" id="CHEBI:28938"/>
        <dbReference type="ChEBI" id="CHEBI:29985"/>
        <dbReference type="ChEBI" id="CHEBI:58359"/>
        <dbReference type="EC" id="3.5.1.2"/>
    </reaction>
</comment>
<keyword evidence="19" id="KW-1185">Reference proteome</keyword>
<comment type="similarity">
    <text evidence="3">Belongs to the glutaminase family.</text>
</comment>
<dbReference type="FunFam" id="1.25.40.20:FF:000069">
    <property type="entry name" value="Glutaminase, isoform E"/>
    <property type="match status" value="1"/>
</dbReference>
<evidence type="ECO:0000256" key="6">
    <source>
        <dbReference type="ARBA" id="ARBA00022692"/>
    </source>
</evidence>
<dbReference type="PANTHER" id="PTHR12544:SF29">
    <property type="entry name" value="GLUTAMINASE"/>
    <property type="match status" value="1"/>
</dbReference>
<keyword evidence="15" id="KW-0175">Coiled coil</keyword>
<dbReference type="InterPro" id="IPR012338">
    <property type="entry name" value="Beta-lactam/transpept-like"/>
</dbReference>
<feature type="region of interest" description="Disordered" evidence="16">
    <location>
        <begin position="138"/>
        <end position="202"/>
    </location>
</feature>
<comment type="subcellular location">
    <subcellularLocation>
        <location evidence="1 14">Cell membrane</location>
        <topology evidence="1 14">Multi-pass membrane protein</topology>
    </subcellularLocation>
</comment>
<dbReference type="GO" id="GO:0005886">
    <property type="term" value="C:plasma membrane"/>
    <property type="evidence" value="ECO:0007669"/>
    <property type="project" value="UniProtKB-SubCell"/>
</dbReference>
<dbReference type="GO" id="GO:0004359">
    <property type="term" value="F:glutaminase activity"/>
    <property type="evidence" value="ECO:0007669"/>
    <property type="project" value="UniProtKB-EC"/>
</dbReference>
<protein>
    <recommendedName>
        <fullName evidence="14">Sodium/potassium-transporting ATPase subunit beta-1-interacting protein</fullName>
        <shortName evidence="14">Na(+)/K(+)-transporting ATPase subunit beta-1-interacting protein</shortName>
    </recommendedName>
</protein>
<keyword evidence="10 13" id="KW-0040">ANK repeat</keyword>
<comment type="subunit">
    <text evidence="4">Homotetramer.</text>
</comment>
<evidence type="ECO:0000256" key="2">
    <source>
        <dbReference type="ARBA" id="ARBA00006364"/>
    </source>
</evidence>
<dbReference type="SMART" id="SM00248">
    <property type="entry name" value="ANK"/>
    <property type="match status" value="2"/>
</dbReference>
<keyword evidence="9" id="KW-1133">Transmembrane helix</keyword>
<dbReference type="Gene3D" id="1.10.238.210">
    <property type="match status" value="1"/>
</dbReference>
<evidence type="ECO:0000256" key="11">
    <source>
        <dbReference type="ARBA" id="ARBA00023136"/>
    </source>
</evidence>
<dbReference type="Gene3D" id="3.40.710.10">
    <property type="entry name" value="DD-peptidase/beta-lactamase superfamily"/>
    <property type="match status" value="1"/>
</dbReference>
<dbReference type="Proteomes" id="UP000327044">
    <property type="component" value="Unassembled WGS sequence"/>
</dbReference>
<keyword evidence="6" id="KW-0812">Transmembrane</keyword>
<evidence type="ECO:0000256" key="10">
    <source>
        <dbReference type="ARBA" id="ARBA00023043"/>
    </source>
</evidence>
<comment type="caution">
    <text evidence="18">The sequence shown here is derived from an EMBL/GenBank/DDBJ whole genome shotgun (WGS) entry which is preliminary data.</text>
</comment>
<keyword evidence="5 14" id="KW-1003">Cell membrane</keyword>
<evidence type="ECO:0000259" key="17">
    <source>
        <dbReference type="Pfam" id="PF17959"/>
    </source>
</evidence>
<dbReference type="EMBL" id="VVIM01000004">
    <property type="protein sequence ID" value="KAB0800210.1"/>
    <property type="molecule type" value="Genomic_DNA"/>
</dbReference>
<sequence>MVLPLERGLARMECLFNLFIFGHWNFTTQSEDAESRVLKLDPDSGSWWENGPGCKGVLNTTVPVPTWENVTNCLVDYRHVEVFQAGLQCILAVFGITIGTCLIRMLSGGSSELLQKSSQANSKRRSLYSIEFSQQLERQQRDEDYDNEQVTVPISPKPMTPRRVKRRSVMTRGSSSRQSTSSRRYSHSRSSTRSSRRMAQNPVTQLLEQQQRIQANADSTGQSLIEPLPSYCNANNNMLQQSWQSNGHSNPTYQQSSMQSLNEPDDVDDLYNNRPASTASPQWSSDFNKPEQALFQMFKNEETGMLSMGKFLSALRTTGLRKTDPRLKEMMDNLKKMQKNADNSSIDTQKLDEETFSSIVSQNIGLISRAFRHQFIIPEFETFSKEIEEIYWKCKSNTEGKVASYIPQLARTNPDYWGVSICTVDGQRFSLGDVNVPFTLQSCSKPLTYAIALDQLGEDVVHHYVGQEPSGRNFNELILDYNKKPHNPMINAGAILVCALLKTLVKPEMTLAEKFDFTMNYFERLAGGEDLGFNNAIFLSEREAADRNYALGFYMREHKCYPEKTSFRECMDFYFQCCSMETSCDIVSVMAATLANGGICPLTEEKVLGPESVRNVLSLMHSCGMYDYSGQFAFKVGLPAKSGVCGGLLVVIPNVMGICTWSPSLDALGNSCRGVQFCEELVKKFNFHRYDNLIHASDKIDPRRHKFETKGLNIVNLLFCASSGDITALRRHKLSGMDMTLSDYDGRTALHLAAAEGHVNCVEFLLKQCNVPHNVLDRWGNSPLHEATMFGHTAVVDLLKEWETHCALSGAKKEKKEDDLPPLNT</sequence>
<gene>
    <name evidence="18" type="ORF">PPYR_05950</name>
</gene>
<dbReference type="AlphaFoldDB" id="A0A5N4ASJ5"/>
<name>A0A5N4ASJ5_PHOPY</name>
<keyword evidence="8" id="KW-0378">Hydrolase</keyword>
<dbReference type="GO" id="GO:0002028">
    <property type="term" value="P:regulation of sodium ion transport"/>
    <property type="evidence" value="ECO:0007669"/>
    <property type="project" value="UniProtKB-UniRule"/>
</dbReference>
<dbReference type="InterPro" id="IPR015868">
    <property type="entry name" value="Glutaminase"/>
</dbReference>
<evidence type="ECO:0000256" key="16">
    <source>
        <dbReference type="SAM" id="MobiDB-lite"/>
    </source>
</evidence>
<dbReference type="InterPro" id="IPR041541">
    <property type="entry name" value="Glutaminase_EF-hand"/>
</dbReference>
<dbReference type="Pfam" id="PF12796">
    <property type="entry name" value="Ank_2"/>
    <property type="match status" value="1"/>
</dbReference>
<dbReference type="InterPro" id="IPR008516">
    <property type="entry name" value="Na/K-Atpase_Interacting"/>
</dbReference>
<feature type="compositionally biased region" description="Basic residues" evidence="16">
    <location>
        <begin position="160"/>
        <end position="169"/>
    </location>
</feature>
<evidence type="ECO:0000256" key="7">
    <source>
        <dbReference type="ARBA" id="ARBA00022737"/>
    </source>
</evidence>
<dbReference type="PROSITE" id="PS50088">
    <property type="entry name" value="ANK_REPEAT"/>
    <property type="match status" value="1"/>
</dbReference>
<dbReference type="Pfam" id="PF05640">
    <property type="entry name" value="NKAIN"/>
    <property type="match status" value="1"/>
</dbReference>
<organism evidence="18 19">
    <name type="scientific">Photinus pyralis</name>
    <name type="common">Common eastern firefly</name>
    <name type="synonym">Lampyris pyralis</name>
    <dbReference type="NCBI Taxonomy" id="7054"/>
    <lineage>
        <taxon>Eukaryota</taxon>
        <taxon>Metazoa</taxon>
        <taxon>Ecdysozoa</taxon>
        <taxon>Arthropoda</taxon>
        <taxon>Hexapoda</taxon>
        <taxon>Insecta</taxon>
        <taxon>Pterygota</taxon>
        <taxon>Neoptera</taxon>
        <taxon>Endopterygota</taxon>
        <taxon>Coleoptera</taxon>
        <taxon>Polyphaga</taxon>
        <taxon>Elateriformia</taxon>
        <taxon>Elateroidea</taxon>
        <taxon>Lampyridae</taxon>
        <taxon>Lampyrinae</taxon>
        <taxon>Photinus</taxon>
    </lineage>
</organism>
<feature type="region of interest" description="Disordered" evidence="16">
    <location>
        <begin position="241"/>
        <end position="286"/>
    </location>
</feature>
<evidence type="ECO:0000256" key="13">
    <source>
        <dbReference type="PROSITE-ProRule" id="PRU00023"/>
    </source>
</evidence>
<dbReference type="NCBIfam" id="TIGR03814">
    <property type="entry name" value="Gln_ase"/>
    <property type="match status" value="1"/>
</dbReference>
<dbReference type="PROSITE" id="PS50297">
    <property type="entry name" value="ANK_REP_REGION"/>
    <property type="match status" value="1"/>
</dbReference>
<dbReference type="InterPro" id="IPR002110">
    <property type="entry name" value="Ankyrin_rpt"/>
</dbReference>
<evidence type="ECO:0000313" key="18">
    <source>
        <dbReference type="EMBL" id="KAB0800210.1"/>
    </source>
</evidence>